<organism evidence="2 3">
    <name type="scientific">Roseospira goensis</name>
    <dbReference type="NCBI Taxonomy" id="391922"/>
    <lineage>
        <taxon>Bacteria</taxon>
        <taxon>Pseudomonadati</taxon>
        <taxon>Pseudomonadota</taxon>
        <taxon>Alphaproteobacteria</taxon>
        <taxon>Rhodospirillales</taxon>
        <taxon>Rhodospirillaceae</taxon>
        <taxon>Roseospira</taxon>
    </lineage>
</organism>
<keyword evidence="3" id="KW-1185">Reference proteome</keyword>
<protein>
    <submittedName>
        <fullName evidence="2">Pilus assembly protein CpaD</fullName>
    </submittedName>
</protein>
<dbReference type="Proteomes" id="UP000555728">
    <property type="component" value="Unassembled WGS sequence"/>
</dbReference>
<dbReference type="Pfam" id="PF09476">
    <property type="entry name" value="Pilus_CpaD"/>
    <property type="match status" value="1"/>
</dbReference>
<name>A0A7W6WM36_9PROT</name>
<gene>
    <name evidence="2" type="ORF">GGD88_002831</name>
</gene>
<evidence type="ECO:0000313" key="3">
    <source>
        <dbReference type="Proteomes" id="UP000555728"/>
    </source>
</evidence>
<feature type="region of interest" description="Disordered" evidence="1">
    <location>
        <begin position="219"/>
        <end position="240"/>
    </location>
</feature>
<evidence type="ECO:0000313" key="2">
    <source>
        <dbReference type="EMBL" id="MBB4287087.1"/>
    </source>
</evidence>
<sequence length="240" mass="25765">MGSAYRVQGSAPRTASVRRRIPRRIRAVLLALGGVAVLSGCHTDGAPDHDTQYQLSAERRTFKTAVPLPEVTPDGAGGTVLMQPGFVEDYLRRGRTAMRLSPASVTSDADARALTLLRSWLEDRGVQTVVEPPLFTRDAPEGGMVTLSFEAYVAKVPTCGDWSGTTGFNPSNRYHSNFACAYNRNIGLMLSDPGDLIQGRPPGPADTARQGLVIEKYRLGETTATETPEEESGSVTGIAE</sequence>
<dbReference type="EMBL" id="JACIGI010000027">
    <property type="protein sequence ID" value="MBB4287087.1"/>
    <property type="molecule type" value="Genomic_DNA"/>
</dbReference>
<comment type="caution">
    <text evidence="2">The sequence shown here is derived from an EMBL/GenBank/DDBJ whole genome shotgun (WGS) entry which is preliminary data.</text>
</comment>
<proteinExistence type="predicted"/>
<reference evidence="2 3" key="1">
    <citation type="submission" date="2020-08" db="EMBL/GenBank/DDBJ databases">
        <title>Genome sequencing of Purple Non-Sulfur Bacteria from various extreme environments.</title>
        <authorList>
            <person name="Mayer M."/>
        </authorList>
    </citation>
    <scope>NUCLEOTIDE SEQUENCE [LARGE SCALE GENOMIC DNA]</scope>
    <source>
        <strain evidence="2 3">JA135</strain>
    </source>
</reference>
<dbReference type="AlphaFoldDB" id="A0A7W6WM36"/>
<accession>A0A7W6WM36</accession>
<evidence type="ECO:0000256" key="1">
    <source>
        <dbReference type="SAM" id="MobiDB-lite"/>
    </source>
</evidence>
<dbReference type="InterPro" id="IPR019027">
    <property type="entry name" value="Pilus_biogenesis_CpaD-related"/>
</dbReference>